<evidence type="ECO:0000256" key="1">
    <source>
        <dbReference type="ARBA" id="ARBA00023268"/>
    </source>
</evidence>
<accession>A0ABM3C474</accession>
<feature type="domain" description="Retrotransposon gag" evidence="2">
    <location>
        <begin position="3"/>
        <end position="54"/>
    </location>
</feature>
<dbReference type="PANTHER" id="PTHR37984">
    <property type="entry name" value="PROTEIN CBG26694"/>
    <property type="match status" value="1"/>
</dbReference>
<organism evidence="4 5">
    <name type="scientific">Gossypium hirsutum</name>
    <name type="common">Upland cotton</name>
    <name type="synonym">Gossypium mexicanum</name>
    <dbReference type="NCBI Taxonomy" id="3635"/>
    <lineage>
        <taxon>Eukaryota</taxon>
        <taxon>Viridiplantae</taxon>
        <taxon>Streptophyta</taxon>
        <taxon>Embryophyta</taxon>
        <taxon>Tracheophyta</taxon>
        <taxon>Spermatophyta</taxon>
        <taxon>Magnoliopsida</taxon>
        <taxon>eudicotyledons</taxon>
        <taxon>Gunneridae</taxon>
        <taxon>Pentapetalae</taxon>
        <taxon>rosids</taxon>
        <taxon>malvids</taxon>
        <taxon>Malvales</taxon>
        <taxon>Malvaceae</taxon>
        <taxon>Malvoideae</taxon>
        <taxon>Gossypium</taxon>
    </lineage>
</organism>
<protein>
    <submittedName>
        <fullName evidence="5">Uncharacterized protein</fullName>
    </submittedName>
</protein>
<dbReference type="Gene3D" id="3.30.70.270">
    <property type="match status" value="1"/>
</dbReference>
<evidence type="ECO:0000259" key="2">
    <source>
        <dbReference type="Pfam" id="PF03732"/>
    </source>
</evidence>
<keyword evidence="4" id="KW-1185">Reference proteome</keyword>
<dbReference type="Pfam" id="PF03732">
    <property type="entry name" value="Retrotrans_gag"/>
    <property type="match status" value="1"/>
</dbReference>
<name>A0ABM3C474_GOSHI</name>
<reference evidence="4" key="1">
    <citation type="journal article" date="2020" name="Nat. Genet.">
        <title>Genomic diversifications of five Gossypium allopolyploid species and their impact on cotton improvement.</title>
        <authorList>
            <person name="Chen Z.J."/>
            <person name="Sreedasyam A."/>
            <person name="Ando A."/>
            <person name="Song Q."/>
            <person name="De Santiago L.M."/>
            <person name="Hulse-Kemp A.M."/>
            <person name="Ding M."/>
            <person name="Ye W."/>
            <person name="Kirkbride R.C."/>
            <person name="Jenkins J."/>
            <person name="Plott C."/>
            <person name="Lovell J."/>
            <person name="Lin Y.M."/>
            <person name="Vaughn R."/>
            <person name="Liu B."/>
            <person name="Simpson S."/>
            <person name="Scheffler B.E."/>
            <person name="Wen L."/>
            <person name="Saski C.A."/>
            <person name="Grover C.E."/>
            <person name="Hu G."/>
            <person name="Conover J.L."/>
            <person name="Carlson J.W."/>
            <person name="Shu S."/>
            <person name="Boston L.B."/>
            <person name="Williams M."/>
            <person name="Peterson D.G."/>
            <person name="McGee K."/>
            <person name="Jones D.C."/>
            <person name="Wendel J.F."/>
            <person name="Stelly D.M."/>
            <person name="Grimwood J."/>
            <person name="Schmutz J."/>
        </authorList>
    </citation>
    <scope>NUCLEOTIDE SEQUENCE [LARGE SCALE GENOMIC DNA]</scope>
    <source>
        <strain evidence="4">cv. TM-1</strain>
    </source>
</reference>
<evidence type="ECO:0000259" key="3">
    <source>
        <dbReference type="Pfam" id="PF17919"/>
    </source>
</evidence>
<keyword evidence="1" id="KW-0511">Multifunctional enzyme</keyword>
<dbReference type="RefSeq" id="XP_040974102.1">
    <property type="nucleotide sequence ID" value="XM_041118168.1"/>
</dbReference>
<evidence type="ECO:0000313" key="4">
    <source>
        <dbReference type="Proteomes" id="UP000818029"/>
    </source>
</evidence>
<dbReference type="InterPro" id="IPR043128">
    <property type="entry name" value="Rev_trsase/Diguanyl_cyclase"/>
</dbReference>
<dbReference type="GeneID" id="121232358"/>
<gene>
    <name evidence="5" type="primary">LOC121232358</name>
</gene>
<dbReference type="SUPFAM" id="SSF56672">
    <property type="entry name" value="DNA/RNA polymerases"/>
    <property type="match status" value="1"/>
</dbReference>
<evidence type="ECO:0000313" key="5">
    <source>
        <dbReference type="RefSeq" id="XP_040974102.1"/>
    </source>
</evidence>
<dbReference type="Proteomes" id="UP000818029">
    <property type="component" value="Chromosome A07"/>
</dbReference>
<sequence length="374" mass="42676">MYIENKKQEFLMLQQGDMSVIDYEREFARLSRYASEFIPAEADSCKRFLRGLRDEIKLQLVSQRITEFVDLIERAKMVKQVLGFEKKSETSKLVGKRMGTASSNPLPKGFPKWMEIQGGLVSRGGGTKRENNIVTQQSEARVSARAYVVRTREEGDAHDVVTVFANGIRVDSKKIGAIVQWQRPRNASEVHSFHGLAGYYRRFVNGLLKIALLMTKLLQKNIPFVWDDQCQESFKKLKQMLIEAPILMLPESGEDFIVYSDASLSGLGCVLVQQGKVIAYASRQLKPYERNYPTHDLELAIKPAQLKDEKLLKKREMIQTGTVENFSIAAHGCLRYRDRVCVPVKSELKDLILREAHDGSFALHPEGKKMYRDL</sequence>
<dbReference type="InterPro" id="IPR050951">
    <property type="entry name" value="Retrovirus_Pol_polyprotein"/>
</dbReference>
<dbReference type="InterPro" id="IPR005162">
    <property type="entry name" value="Retrotrans_gag_dom"/>
</dbReference>
<feature type="domain" description="Reverse transcriptase/retrotransposon-derived protein RNase H-like" evidence="3">
    <location>
        <begin position="226"/>
        <end position="304"/>
    </location>
</feature>
<dbReference type="Pfam" id="PF17919">
    <property type="entry name" value="RT_RNaseH_2"/>
    <property type="match status" value="1"/>
</dbReference>
<dbReference type="InterPro" id="IPR043502">
    <property type="entry name" value="DNA/RNA_pol_sf"/>
</dbReference>
<dbReference type="InterPro" id="IPR041577">
    <property type="entry name" value="RT_RNaseH_2"/>
</dbReference>
<dbReference type="PANTHER" id="PTHR37984:SF5">
    <property type="entry name" value="PROTEIN NYNRIN-LIKE"/>
    <property type="match status" value="1"/>
</dbReference>
<reference evidence="5" key="2">
    <citation type="submission" date="2025-08" db="UniProtKB">
        <authorList>
            <consortium name="RefSeq"/>
        </authorList>
    </citation>
    <scope>IDENTIFICATION</scope>
</reference>
<proteinExistence type="predicted"/>